<keyword evidence="10" id="KW-0282">Flagellum</keyword>
<dbReference type="NCBIfam" id="TIGR03506">
    <property type="entry name" value="FlgEFG_subfam"/>
    <property type="match status" value="1"/>
</dbReference>
<comment type="function">
    <text evidence="5">A flexible structure which links the flagellar filament to the drive apparatus in the basal body.</text>
</comment>
<reference evidence="10 11" key="1">
    <citation type="submission" date="2022-11" db="EMBL/GenBank/DDBJ databases">
        <title>Brucella sp. YY2X, whole genome shotgun sequencing project.</title>
        <authorList>
            <person name="Yang Y."/>
        </authorList>
    </citation>
    <scope>NUCLEOTIDE SEQUENCE [LARGE SCALE GENOMIC DNA]</scope>
    <source>
        <strain evidence="10 11">YY2X</strain>
    </source>
</reference>
<name>A0ABT3QPH1_9HYPH</name>
<dbReference type="SUPFAM" id="SSF117143">
    <property type="entry name" value="Flagellar hook protein flgE"/>
    <property type="match status" value="1"/>
</dbReference>
<dbReference type="Pfam" id="PF00460">
    <property type="entry name" value="Flg_bb_rod"/>
    <property type="match status" value="1"/>
</dbReference>
<dbReference type="PROSITE" id="PS00588">
    <property type="entry name" value="FLAGELLA_BB_ROD"/>
    <property type="match status" value="1"/>
</dbReference>
<comment type="caution">
    <text evidence="10">The sequence shown here is derived from an EMBL/GenBank/DDBJ whole genome shotgun (WGS) entry which is preliminary data.</text>
</comment>
<dbReference type="InterPro" id="IPR001444">
    <property type="entry name" value="Flag_bb_rod_N"/>
</dbReference>
<keyword evidence="10" id="KW-0969">Cilium</keyword>
<feature type="domain" description="Flagellar basal body rod protein N-terminal" evidence="6">
    <location>
        <begin position="7"/>
        <end position="37"/>
    </location>
</feature>
<dbReference type="EMBL" id="JAPHAV010000005">
    <property type="protein sequence ID" value="MCX2697506.1"/>
    <property type="molecule type" value="Genomic_DNA"/>
</dbReference>
<dbReference type="Proteomes" id="UP001301216">
    <property type="component" value="Unassembled WGS sequence"/>
</dbReference>
<dbReference type="PANTHER" id="PTHR30435:SF1">
    <property type="entry name" value="FLAGELLAR HOOK PROTEIN FLGE"/>
    <property type="match status" value="1"/>
</dbReference>
<evidence type="ECO:0000256" key="5">
    <source>
        <dbReference type="RuleBase" id="RU362116"/>
    </source>
</evidence>
<dbReference type="InterPro" id="IPR019776">
    <property type="entry name" value="Flagellar_basal_body_rod_CS"/>
</dbReference>
<evidence type="ECO:0000313" key="11">
    <source>
        <dbReference type="Proteomes" id="UP001301216"/>
    </source>
</evidence>
<evidence type="ECO:0000256" key="3">
    <source>
        <dbReference type="ARBA" id="ARBA00019015"/>
    </source>
</evidence>
<dbReference type="Gene3D" id="2.60.98.20">
    <property type="entry name" value="Flagellar hook protein FlgE"/>
    <property type="match status" value="1"/>
</dbReference>
<dbReference type="RefSeq" id="WP_265985052.1">
    <property type="nucleotide sequence ID" value="NZ_JAPHAV010000005.1"/>
</dbReference>
<dbReference type="Pfam" id="PF22692">
    <property type="entry name" value="LlgE_F_G_D1"/>
    <property type="match status" value="1"/>
</dbReference>
<accession>A0ABT3QPH1</accession>
<evidence type="ECO:0000256" key="1">
    <source>
        <dbReference type="ARBA" id="ARBA00004117"/>
    </source>
</evidence>
<keyword evidence="4 5" id="KW-0975">Bacterial flagellum</keyword>
<evidence type="ECO:0000259" key="9">
    <source>
        <dbReference type="Pfam" id="PF22692"/>
    </source>
</evidence>
<dbReference type="InterPro" id="IPR037925">
    <property type="entry name" value="FlgE/F/G-like"/>
</dbReference>
<comment type="subcellular location">
    <subcellularLocation>
        <location evidence="1 5">Bacterial flagellum basal body</location>
    </subcellularLocation>
</comment>
<feature type="domain" description="Flagellar hook protein FlgE/F/G-like D1" evidence="9">
    <location>
        <begin position="84"/>
        <end position="138"/>
    </location>
</feature>
<proteinExistence type="inferred from homology"/>
<dbReference type="InterPro" id="IPR037058">
    <property type="entry name" value="Falgellar_hook_FlgE_sf"/>
</dbReference>
<evidence type="ECO:0000259" key="6">
    <source>
        <dbReference type="Pfam" id="PF00460"/>
    </source>
</evidence>
<dbReference type="InterPro" id="IPR011491">
    <property type="entry name" value="FlgE_D2"/>
</dbReference>
<dbReference type="InterPro" id="IPR020013">
    <property type="entry name" value="Flagellar_FlgE/F/G"/>
</dbReference>
<evidence type="ECO:0000256" key="2">
    <source>
        <dbReference type="ARBA" id="ARBA00009677"/>
    </source>
</evidence>
<dbReference type="PANTHER" id="PTHR30435">
    <property type="entry name" value="FLAGELLAR PROTEIN"/>
    <property type="match status" value="1"/>
</dbReference>
<keyword evidence="10" id="KW-0966">Cell projection</keyword>
<keyword evidence="11" id="KW-1185">Reference proteome</keyword>
<evidence type="ECO:0000256" key="4">
    <source>
        <dbReference type="ARBA" id="ARBA00023143"/>
    </source>
</evidence>
<dbReference type="Pfam" id="PF06429">
    <property type="entry name" value="Flg_bbr_C"/>
    <property type="match status" value="1"/>
</dbReference>
<evidence type="ECO:0000259" key="8">
    <source>
        <dbReference type="Pfam" id="PF07559"/>
    </source>
</evidence>
<gene>
    <name evidence="10" type="ORF">OPR82_12120</name>
</gene>
<dbReference type="InterPro" id="IPR010930">
    <property type="entry name" value="Flg_bb/hook_C_dom"/>
</dbReference>
<organism evidence="10 11">
    <name type="scientific">Ochrobactrum chromiisoli</name>
    <dbReference type="NCBI Taxonomy" id="2993941"/>
    <lineage>
        <taxon>Bacteria</taxon>
        <taxon>Pseudomonadati</taxon>
        <taxon>Pseudomonadota</taxon>
        <taxon>Alphaproteobacteria</taxon>
        <taxon>Hyphomicrobiales</taxon>
        <taxon>Brucellaceae</taxon>
        <taxon>Brucella/Ochrobactrum group</taxon>
        <taxon>Ochrobactrum</taxon>
    </lineage>
</organism>
<dbReference type="InterPro" id="IPR053967">
    <property type="entry name" value="LlgE_F_G-like_D1"/>
</dbReference>
<dbReference type="Pfam" id="PF07559">
    <property type="entry name" value="FlgE_D2"/>
    <property type="match status" value="1"/>
</dbReference>
<evidence type="ECO:0000259" key="7">
    <source>
        <dbReference type="Pfam" id="PF06429"/>
    </source>
</evidence>
<sequence length="396" mass="40958">MSLYGMMRTGVSGMNAQANRLSAVAENIANASTVGYKRAETQFSSLVLPSTAGQYNSGSVLTNVRYGISDQGGIRSTASRTDLAIDGNGFFVVQGADGTSYLTRAGSFVPDKDGYLVNTAGYYLLGAGPDESAGGLTIAGLERINANAADLEAQASTSGTFTVSLPLNGQVPAAGEFNHKTSLISYDSQGKKITLDVYFTKSADNNWDVSVKNAADGVEVGTTSLEFDPANGDLVAGGVVSVDLTGYNGSALSLNLGASKEASGEYTISEAVINGQAKSSMKSVDVASDGSIVGIYENGSQVILGRIPLAKVPSPDRMTVVSGNVFLASAESGEISLGFPQSSGIGKVMSGSLEESKADIAQELTDMIEAQRSYTANSKVFQTGSELMDVLVNLKR</sequence>
<feature type="domain" description="Flagellar hook protein FlgE D2" evidence="8">
    <location>
        <begin position="173"/>
        <end position="240"/>
    </location>
</feature>
<feature type="domain" description="Flagellar basal-body/hook protein C-terminal" evidence="7">
    <location>
        <begin position="349"/>
        <end position="394"/>
    </location>
</feature>
<protein>
    <recommendedName>
        <fullName evidence="3 5">Flagellar hook protein FlgE</fullName>
    </recommendedName>
</protein>
<evidence type="ECO:0000313" key="10">
    <source>
        <dbReference type="EMBL" id="MCX2697506.1"/>
    </source>
</evidence>
<comment type="similarity">
    <text evidence="2 5">Belongs to the flagella basal body rod proteins family.</text>
</comment>